<proteinExistence type="predicted"/>
<feature type="non-terminal residue" evidence="2">
    <location>
        <position position="1"/>
    </location>
</feature>
<accession>A0AA36CC19</accession>
<evidence type="ECO:0000313" key="2">
    <source>
        <dbReference type="EMBL" id="CAJ0565605.1"/>
    </source>
</evidence>
<feature type="chain" id="PRO_5041201819" evidence="1">
    <location>
        <begin position="18"/>
        <end position="290"/>
    </location>
</feature>
<evidence type="ECO:0000256" key="1">
    <source>
        <dbReference type="SAM" id="SignalP"/>
    </source>
</evidence>
<gene>
    <name evidence="2" type="ORF">MSPICULIGERA_LOCUS4238</name>
</gene>
<name>A0AA36CC19_9BILA</name>
<comment type="caution">
    <text evidence="2">The sequence shown here is derived from an EMBL/GenBank/DDBJ whole genome shotgun (WGS) entry which is preliminary data.</text>
</comment>
<feature type="signal peptide" evidence="1">
    <location>
        <begin position="1"/>
        <end position="17"/>
    </location>
</feature>
<sequence>MTGKALFFLALIGLSSQHELLDVVGQTFTGCSLCQFSQQSVGKDFKNTLHSKIQTACQQLHAQGRPEFCGIVAEKAAGRMAKYLTTKASEFGDCSSICSTPRPIPASGLCTYTSEVAREMEKLYDDLRESLTTLCSGRPDEKMCKAEVQARLSHGQLLFKSVLKTLAFRVDPKDGCGIVGAGPHIRDSPFPPECALCGTLTEFLTQSLFTEGIFNALLDVVMKVCKLIAPLVGIQLPCDDKDEMGPLLQFVLNGFVVPMLYPASDGISQLCNCFQQQTCPSQVPDSKCPF</sequence>
<protein>
    <submittedName>
        <fullName evidence="2">Uncharacterized protein</fullName>
    </submittedName>
</protein>
<organism evidence="2 3">
    <name type="scientific">Mesorhabditis spiculigera</name>
    <dbReference type="NCBI Taxonomy" id="96644"/>
    <lineage>
        <taxon>Eukaryota</taxon>
        <taxon>Metazoa</taxon>
        <taxon>Ecdysozoa</taxon>
        <taxon>Nematoda</taxon>
        <taxon>Chromadorea</taxon>
        <taxon>Rhabditida</taxon>
        <taxon>Rhabditina</taxon>
        <taxon>Rhabditomorpha</taxon>
        <taxon>Rhabditoidea</taxon>
        <taxon>Rhabditidae</taxon>
        <taxon>Mesorhabditinae</taxon>
        <taxon>Mesorhabditis</taxon>
    </lineage>
</organism>
<dbReference type="EMBL" id="CATQJA010001078">
    <property type="protein sequence ID" value="CAJ0565605.1"/>
    <property type="molecule type" value="Genomic_DNA"/>
</dbReference>
<dbReference type="AlphaFoldDB" id="A0AA36CC19"/>
<keyword evidence="3" id="KW-1185">Reference proteome</keyword>
<dbReference type="Proteomes" id="UP001177023">
    <property type="component" value="Unassembled WGS sequence"/>
</dbReference>
<keyword evidence="1" id="KW-0732">Signal</keyword>
<evidence type="ECO:0000313" key="3">
    <source>
        <dbReference type="Proteomes" id="UP001177023"/>
    </source>
</evidence>
<reference evidence="2" key="1">
    <citation type="submission" date="2023-06" db="EMBL/GenBank/DDBJ databases">
        <authorList>
            <person name="Delattre M."/>
        </authorList>
    </citation>
    <scope>NUCLEOTIDE SEQUENCE</scope>
    <source>
        <strain evidence="2">AF72</strain>
    </source>
</reference>